<name>A0A4Z2GYL9_9TELE</name>
<evidence type="ECO:0000313" key="3">
    <source>
        <dbReference type="Proteomes" id="UP000314294"/>
    </source>
</evidence>
<dbReference type="Proteomes" id="UP000314294">
    <property type="component" value="Unassembled WGS sequence"/>
</dbReference>
<proteinExistence type="predicted"/>
<dbReference type="AlphaFoldDB" id="A0A4Z2GYL9"/>
<accession>A0A4Z2GYL9</accession>
<feature type="region of interest" description="Disordered" evidence="1">
    <location>
        <begin position="243"/>
        <end position="277"/>
    </location>
</feature>
<reference evidence="2 3" key="1">
    <citation type="submission" date="2019-03" db="EMBL/GenBank/DDBJ databases">
        <title>First draft genome of Liparis tanakae, snailfish: a comprehensive survey of snailfish specific genes.</title>
        <authorList>
            <person name="Kim W."/>
            <person name="Song I."/>
            <person name="Jeong J.-H."/>
            <person name="Kim D."/>
            <person name="Kim S."/>
            <person name="Ryu S."/>
            <person name="Song J.Y."/>
            <person name="Lee S.K."/>
        </authorList>
    </citation>
    <scope>NUCLEOTIDE SEQUENCE [LARGE SCALE GENOMIC DNA]</scope>
    <source>
        <tissue evidence="2">Muscle</tissue>
    </source>
</reference>
<dbReference type="EMBL" id="SRLO01000397">
    <property type="protein sequence ID" value="TNN57752.1"/>
    <property type="molecule type" value="Genomic_DNA"/>
</dbReference>
<gene>
    <name evidence="2" type="ORF">EYF80_032030</name>
</gene>
<organism evidence="2 3">
    <name type="scientific">Liparis tanakae</name>
    <name type="common">Tanaka's snailfish</name>
    <dbReference type="NCBI Taxonomy" id="230148"/>
    <lineage>
        <taxon>Eukaryota</taxon>
        <taxon>Metazoa</taxon>
        <taxon>Chordata</taxon>
        <taxon>Craniata</taxon>
        <taxon>Vertebrata</taxon>
        <taxon>Euteleostomi</taxon>
        <taxon>Actinopterygii</taxon>
        <taxon>Neopterygii</taxon>
        <taxon>Teleostei</taxon>
        <taxon>Neoteleostei</taxon>
        <taxon>Acanthomorphata</taxon>
        <taxon>Eupercaria</taxon>
        <taxon>Perciformes</taxon>
        <taxon>Cottioidei</taxon>
        <taxon>Cottales</taxon>
        <taxon>Liparidae</taxon>
        <taxon>Liparis</taxon>
    </lineage>
</organism>
<evidence type="ECO:0000256" key="1">
    <source>
        <dbReference type="SAM" id="MobiDB-lite"/>
    </source>
</evidence>
<sequence length="277" mass="29341">MSPFVVVPVNKGGLAFIWQRVAALLFCEVFPQKENSSVNGFSVFMLKRSQESDFADNMHNTSANCTSVFASTRADNSLSIYPLCGSCLGKGQVLISEQFGELGSALCGEKGCAGRGNAPCPRIVYRYIHEMTGLKLPFYVAFYRDASPVEFKSCLLEPPVEVFRMHRRPFSGQAVLGSSSHGAPLGQKRYDLGRVLALSPFLVLLTPPEARAAERVVVVVVSGGEGGEPRRVAAVALAGRVAHGHPAGPSSGSGSAPSRGPDELLLLGVSESSGPLS</sequence>
<protein>
    <submittedName>
        <fullName evidence="2">Uncharacterized protein</fullName>
    </submittedName>
</protein>
<comment type="caution">
    <text evidence="2">The sequence shown here is derived from an EMBL/GenBank/DDBJ whole genome shotgun (WGS) entry which is preliminary data.</text>
</comment>
<evidence type="ECO:0000313" key="2">
    <source>
        <dbReference type="EMBL" id="TNN57752.1"/>
    </source>
</evidence>
<keyword evidence="3" id="KW-1185">Reference proteome</keyword>